<dbReference type="InterPro" id="IPR016035">
    <property type="entry name" value="Acyl_Trfase/lysoPLipase"/>
</dbReference>
<comment type="catalytic activity">
    <reaction evidence="4">
        <text>holo-[ACP] + malonyl-CoA = malonyl-[ACP] + CoA</text>
        <dbReference type="Rhea" id="RHEA:41792"/>
        <dbReference type="Rhea" id="RHEA-COMP:9623"/>
        <dbReference type="Rhea" id="RHEA-COMP:9685"/>
        <dbReference type="ChEBI" id="CHEBI:57287"/>
        <dbReference type="ChEBI" id="CHEBI:57384"/>
        <dbReference type="ChEBI" id="CHEBI:64479"/>
        <dbReference type="ChEBI" id="CHEBI:78449"/>
        <dbReference type="EC" id="2.3.1.39"/>
    </reaction>
</comment>
<evidence type="ECO:0000313" key="6">
    <source>
        <dbReference type="Proteomes" id="UP001595453"/>
    </source>
</evidence>
<dbReference type="EMBL" id="JBHRSD010000015">
    <property type="protein sequence ID" value="MFC3032842.1"/>
    <property type="molecule type" value="Genomic_DNA"/>
</dbReference>
<proteinExistence type="predicted"/>
<dbReference type="PANTHER" id="PTHR42681">
    <property type="entry name" value="MALONYL-COA-ACYL CARRIER PROTEIN TRANSACYLASE, MITOCHONDRIAL"/>
    <property type="match status" value="1"/>
</dbReference>
<evidence type="ECO:0000256" key="4">
    <source>
        <dbReference type="ARBA" id="ARBA00048462"/>
    </source>
</evidence>
<dbReference type="Gene3D" id="3.40.366.10">
    <property type="entry name" value="Malonyl-Coenzyme A Acyl Carrier Protein, domain 2"/>
    <property type="match status" value="1"/>
</dbReference>
<comment type="caution">
    <text evidence="5">The sequence shown here is derived from an EMBL/GenBank/DDBJ whole genome shotgun (WGS) entry which is preliminary data.</text>
</comment>
<gene>
    <name evidence="5" type="ORF">ACFOEE_09955</name>
</gene>
<accession>A0ABV7CJW2</accession>
<evidence type="ECO:0000313" key="5">
    <source>
        <dbReference type="EMBL" id="MFC3032842.1"/>
    </source>
</evidence>
<protein>
    <recommendedName>
        <fullName evidence="1">[acyl-carrier-protein] S-malonyltransferase</fullName>
        <ecNumber evidence="1">2.3.1.39</ecNumber>
    </recommendedName>
</protein>
<evidence type="ECO:0000256" key="2">
    <source>
        <dbReference type="ARBA" id="ARBA00022679"/>
    </source>
</evidence>
<organism evidence="5 6">
    <name type="scientific">Pseudoalteromonas fenneropenaei</name>
    <dbReference type="NCBI Taxonomy" id="1737459"/>
    <lineage>
        <taxon>Bacteria</taxon>
        <taxon>Pseudomonadati</taxon>
        <taxon>Pseudomonadota</taxon>
        <taxon>Gammaproteobacteria</taxon>
        <taxon>Alteromonadales</taxon>
        <taxon>Pseudoalteromonadaceae</taxon>
        <taxon>Pseudoalteromonas</taxon>
    </lineage>
</organism>
<dbReference type="Gene3D" id="3.30.70.250">
    <property type="entry name" value="Malonyl-CoA ACP transacylase, ACP-binding"/>
    <property type="match status" value="1"/>
</dbReference>
<dbReference type="InterPro" id="IPR050858">
    <property type="entry name" value="Mal-CoA-ACP_Trans/PKS_FabD"/>
</dbReference>
<dbReference type="Proteomes" id="UP001595453">
    <property type="component" value="Unassembled WGS sequence"/>
</dbReference>
<sequence length="350" mass="39014">MGYRSLVICPGRGSYNRPELGYIQRILQHSSCTETLFKQINDALCKQQLPGLDELDGAAHFSARLHGKAEHAASLILGAGLLDYHSLDQNQYDVVAMTGNSMGWYTALACSGGWQPDKAVTIATTMAALTNSSQRDDDCGMQLIYPLVDAKWQLVKERKQQIEQYLNQYPSEIFHSIRYGGYAVIAGNSRRILQLHEELPPIDERFPLLLNGHAAFHSPFMQGAAERALEMFTSSDFRTPSLPLVDGTGRIWTPNCTEVERLREYTLDKQVVECFDFSVAVQVAVKEFCPERIILLGPGNALASAVIQAIIAAGWRGLSCKEDFKTQQLNDPWLLAFGDEQQSQALRSNR</sequence>
<dbReference type="InterPro" id="IPR001227">
    <property type="entry name" value="Ac_transferase_dom_sf"/>
</dbReference>
<keyword evidence="2" id="KW-0808">Transferase</keyword>
<dbReference type="SUPFAM" id="SSF52151">
    <property type="entry name" value="FabD/lysophospholipase-like"/>
    <property type="match status" value="1"/>
</dbReference>
<reference evidence="6" key="1">
    <citation type="journal article" date="2019" name="Int. J. Syst. Evol. Microbiol.">
        <title>The Global Catalogue of Microorganisms (GCM) 10K type strain sequencing project: providing services to taxonomists for standard genome sequencing and annotation.</title>
        <authorList>
            <consortium name="The Broad Institute Genomics Platform"/>
            <consortium name="The Broad Institute Genome Sequencing Center for Infectious Disease"/>
            <person name="Wu L."/>
            <person name="Ma J."/>
        </authorList>
    </citation>
    <scope>NUCLEOTIDE SEQUENCE [LARGE SCALE GENOMIC DNA]</scope>
    <source>
        <strain evidence="6">KCTC 42730</strain>
    </source>
</reference>
<dbReference type="EC" id="2.3.1.39" evidence="1"/>
<keyword evidence="6" id="KW-1185">Reference proteome</keyword>
<evidence type="ECO:0000256" key="3">
    <source>
        <dbReference type="ARBA" id="ARBA00023315"/>
    </source>
</evidence>
<evidence type="ECO:0000256" key="1">
    <source>
        <dbReference type="ARBA" id="ARBA00013258"/>
    </source>
</evidence>
<dbReference type="RefSeq" id="WP_377123746.1">
    <property type="nucleotide sequence ID" value="NZ_JBHRSD010000015.1"/>
</dbReference>
<keyword evidence="3" id="KW-0012">Acyltransferase</keyword>
<dbReference type="PANTHER" id="PTHR42681:SF1">
    <property type="entry name" value="MALONYL-COA-ACYL CARRIER PROTEIN TRANSACYLASE, MITOCHONDRIAL"/>
    <property type="match status" value="1"/>
</dbReference>
<name>A0ABV7CJW2_9GAMM</name>